<reference evidence="3" key="2">
    <citation type="journal article" date="2009" name="Fungal Genet. Biol.">
        <title>The 2008 update of the Aspergillus nidulans genome annotation: a community effort.</title>
        <authorList>
            <person name="Wortman J.R."/>
            <person name="Gilsenan J.M."/>
            <person name="Joardar V."/>
            <person name="Deegan J."/>
            <person name="Clutterbuck J."/>
            <person name="Andersen M.R."/>
            <person name="Archer D."/>
            <person name="Bencina M."/>
            <person name="Braus G."/>
            <person name="Coutinho P."/>
            <person name="von Dohren H."/>
            <person name="Doonan J."/>
            <person name="Driessen A.J."/>
            <person name="Durek P."/>
            <person name="Espeso E."/>
            <person name="Fekete E."/>
            <person name="Flipphi M."/>
            <person name="Estrada C.G."/>
            <person name="Geysens S."/>
            <person name="Goldman G."/>
            <person name="de Groot P.W."/>
            <person name="Hansen K."/>
            <person name="Harris S.D."/>
            <person name="Heinekamp T."/>
            <person name="Helmstaedt K."/>
            <person name="Henrissat B."/>
            <person name="Hofmann G."/>
            <person name="Homan T."/>
            <person name="Horio T."/>
            <person name="Horiuchi H."/>
            <person name="James S."/>
            <person name="Jones M."/>
            <person name="Karaffa L."/>
            <person name="Karanyi Z."/>
            <person name="Kato M."/>
            <person name="Keller N."/>
            <person name="Kelly D.E."/>
            <person name="Kiel J.A."/>
            <person name="Kim J.M."/>
            <person name="van der Klei I.J."/>
            <person name="Klis F.M."/>
            <person name="Kovalchuk A."/>
            <person name="Krasevec N."/>
            <person name="Kubicek C.P."/>
            <person name="Liu B."/>
            <person name="Maccabe A."/>
            <person name="Meyer V."/>
            <person name="Mirabito P."/>
            <person name="Miskei M."/>
            <person name="Mos M."/>
            <person name="Mullins J."/>
            <person name="Nelson D.R."/>
            <person name="Nielsen J."/>
            <person name="Oakley B.R."/>
            <person name="Osmani S.A."/>
            <person name="Pakula T."/>
            <person name="Paszewski A."/>
            <person name="Paulsen I."/>
            <person name="Pilsyk S."/>
            <person name="Pocsi I."/>
            <person name="Punt P.J."/>
            <person name="Ram A.F."/>
            <person name="Ren Q."/>
            <person name="Robellet X."/>
            <person name="Robson G."/>
            <person name="Seiboth B."/>
            <person name="van Solingen P."/>
            <person name="Specht T."/>
            <person name="Sun J."/>
            <person name="Taheri-Talesh N."/>
            <person name="Takeshita N."/>
            <person name="Ussery D."/>
            <person name="vanKuyk P.A."/>
            <person name="Visser H."/>
            <person name="van de Vondervoort P.J."/>
            <person name="de Vries R.P."/>
            <person name="Walton J."/>
            <person name="Xiang X."/>
            <person name="Xiong Y."/>
            <person name="Zeng A.P."/>
            <person name="Brandt B.W."/>
            <person name="Cornell M.J."/>
            <person name="van den Hondel C.A."/>
            <person name="Visser J."/>
            <person name="Oliver S.G."/>
            <person name="Turner G."/>
        </authorList>
    </citation>
    <scope>GENOME REANNOTATION</scope>
    <source>
        <strain evidence="3">FGSC A4 / ATCC 38163 / CBS 112.46 / NRRL 194 / M139</strain>
    </source>
</reference>
<dbReference type="OMA" id="QKPRIHR"/>
<feature type="region of interest" description="Disordered" evidence="1">
    <location>
        <begin position="1"/>
        <end position="117"/>
    </location>
</feature>
<dbReference type="Pfam" id="PF15370">
    <property type="entry name" value="NOPCHAP1"/>
    <property type="match status" value="1"/>
</dbReference>
<keyword evidence="3" id="KW-1185">Reference proteome</keyword>
<accession>Q5BEE9</accession>
<dbReference type="AlphaFoldDB" id="Q5BEE9"/>
<protein>
    <submittedName>
        <fullName evidence="2">Uncharacterized protein</fullName>
    </submittedName>
</protein>
<gene>
    <name evidence="2" type="ORF">ANIA_01081</name>
</gene>
<dbReference type="RefSeq" id="XP_658685.1">
    <property type="nucleotide sequence ID" value="XM_653593.1"/>
</dbReference>
<dbReference type="InParanoid" id="Q5BEE9"/>
<dbReference type="OrthoDB" id="1112980at2759"/>
<evidence type="ECO:0000313" key="2">
    <source>
        <dbReference type="EMBL" id="CBF88184.1"/>
    </source>
</evidence>
<feature type="compositionally biased region" description="Low complexity" evidence="1">
    <location>
        <begin position="19"/>
        <end position="42"/>
    </location>
</feature>
<dbReference type="GO" id="GO:0000492">
    <property type="term" value="P:box C/D snoRNP assembly"/>
    <property type="evidence" value="ECO:0007669"/>
    <property type="project" value="InterPro"/>
</dbReference>
<accession>C8VTM1</accession>
<sequence length="229" mass="24936">MDNVPQKRPEQPDASNHASPSPSSPLTLPNRPRVENPNRPVVKSNGRRKLSASAAVNAHSASTEDDDEDDYTSSSGSSLSSSDAEDDDAQSETGGDINKDNEGITSLPARRKPDIRRIEQEPSLFSRLSAFLPQMKSANEDLEREIAAGRAKDIRLDDVDEESDGQRDGQYIEMNLGLGVLEEKRPGDQDERDISDTHGQSEDTDLLDRLLGKGKTSPSAKPSIQDLGE</sequence>
<feature type="compositionally biased region" description="Low complexity" evidence="1">
    <location>
        <begin position="51"/>
        <end position="61"/>
    </location>
</feature>
<reference evidence="3" key="1">
    <citation type="journal article" date="2005" name="Nature">
        <title>Sequencing of Aspergillus nidulans and comparative analysis with A. fumigatus and A. oryzae.</title>
        <authorList>
            <person name="Galagan J.E."/>
            <person name="Calvo S.E."/>
            <person name="Cuomo C."/>
            <person name="Ma L.J."/>
            <person name="Wortman J.R."/>
            <person name="Batzoglou S."/>
            <person name="Lee S.I."/>
            <person name="Basturkmen M."/>
            <person name="Spevak C.C."/>
            <person name="Clutterbuck J."/>
            <person name="Kapitonov V."/>
            <person name="Jurka J."/>
            <person name="Scazzocchio C."/>
            <person name="Farman M."/>
            <person name="Butler J."/>
            <person name="Purcell S."/>
            <person name="Harris S."/>
            <person name="Braus G.H."/>
            <person name="Draht O."/>
            <person name="Busch S."/>
            <person name="D'Enfert C."/>
            <person name="Bouchier C."/>
            <person name="Goldman G.H."/>
            <person name="Bell-Pedersen D."/>
            <person name="Griffiths-Jones S."/>
            <person name="Doonan J.H."/>
            <person name="Yu J."/>
            <person name="Vienken K."/>
            <person name="Pain A."/>
            <person name="Freitag M."/>
            <person name="Selker E.U."/>
            <person name="Archer D.B."/>
            <person name="Penalva M.A."/>
            <person name="Oakley B.R."/>
            <person name="Momany M."/>
            <person name="Tanaka T."/>
            <person name="Kumagai T."/>
            <person name="Asai K."/>
            <person name="Machida M."/>
            <person name="Nierman W.C."/>
            <person name="Denning D.W."/>
            <person name="Caddick M."/>
            <person name="Hynes M."/>
            <person name="Paoletti M."/>
            <person name="Fischer R."/>
            <person name="Miller B."/>
            <person name="Dyer P."/>
            <person name="Sachs M.S."/>
            <person name="Osmani S.A."/>
            <person name="Birren B.W."/>
        </authorList>
    </citation>
    <scope>NUCLEOTIDE SEQUENCE [LARGE SCALE GENOMIC DNA]</scope>
    <source>
        <strain evidence="3">FGSC A4 / ATCC 38163 / CBS 112.46 / NRRL 194 / M139</strain>
    </source>
</reference>
<dbReference type="PANTHER" id="PTHR38489">
    <property type="entry name" value="HISTONE CHAPERONE DOMAIN-CONTAINING PROTEIN"/>
    <property type="match status" value="1"/>
</dbReference>
<dbReference type="HOGENOM" id="CLU_092848_1_0_1"/>
<dbReference type="PANTHER" id="PTHR38489:SF1">
    <property type="entry name" value="HISTONE CHAPERONE DOMAIN-CONTAINING PROTEIN"/>
    <property type="match status" value="1"/>
</dbReference>
<feature type="region of interest" description="Disordered" evidence="1">
    <location>
        <begin position="157"/>
        <end position="229"/>
    </location>
</feature>
<dbReference type="KEGG" id="ani:ANIA_01081"/>
<name>Q5BEE9_EMENI</name>
<evidence type="ECO:0000256" key="1">
    <source>
        <dbReference type="SAM" id="MobiDB-lite"/>
    </source>
</evidence>
<organism evidence="2 3">
    <name type="scientific">Emericella nidulans (strain FGSC A4 / ATCC 38163 / CBS 112.46 / NRRL 194 / M139)</name>
    <name type="common">Aspergillus nidulans</name>
    <dbReference type="NCBI Taxonomy" id="227321"/>
    <lineage>
        <taxon>Eukaryota</taxon>
        <taxon>Fungi</taxon>
        <taxon>Dikarya</taxon>
        <taxon>Ascomycota</taxon>
        <taxon>Pezizomycotina</taxon>
        <taxon>Eurotiomycetes</taxon>
        <taxon>Eurotiomycetidae</taxon>
        <taxon>Eurotiales</taxon>
        <taxon>Aspergillaceae</taxon>
        <taxon>Aspergillus</taxon>
        <taxon>Aspergillus subgen. Nidulantes</taxon>
    </lineage>
</organism>
<dbReference type="EMBL" id="BN001308">
    <property type="protein sequence ID" value="CBF88184.1"/>
    <property type="molecule type" value="Genomic_DNA"/>
</dbReference>
<evidence type="ECO:0000313" key="3">
    <source>
        <dbReference type="Proteomes" id="UP000000560"/>
    </source>
</evidence>
<feature type="compositionally biased region" description="Basic and acidic residues" evidence="1">
    <location>
        <begin position="181"/>
        <end position="211"/>
    </location>
</feature>
<proteinExistence type="predicted"/>
<feature type="compositionally biased region" description="Basic and acidic residues" evidence="1">
    <location>
        <begin position="1"/>
        <end position="11"/>
    </location>
</feature>
<dbReference type="InterPro" id="IPR027921">
    <property type="entry name" value="NOPCHAP1"/>
</dbReference>
<dbReference type="GeneID" id="2876861"/>
<feature type="compositionally biased region" description="Low complexity" evidence="1">
    <location>
        <begin position="72"/>
        <end position="82"/>
    </location>
</feature>
<dbReference type="Proteomes" id="UP000000560">
    <property type="component" value="Chromosome VIII"/>
</dbReference>
<dbReference type="eggNOG" id="ENOG502SBR7">
    <property type="taxonomic scope" value="Eukaryota"/>
</dbReference>